<dbReference type="AlphaFoldDB" id="A0A0F9K6R8"/>
<dbReference type="EMBL" id="LAZR01009835">
    <property type="protein sequence ID" value="KKM70341.1"/>
    <property type="molecule type" value="Genomic_DNA"/>
</dbReference>
<evidence type="ECO:0000313" key="1">
    <source>
        <dbReference type="EMBL" id="KKM70341.1"/>
    </source>
</evidence>
<sequence>MINLICHKITSKVVFEIFKLKKKNISDDLIDKIIQVINSLKNPDNSKKLEYFLFFEILNLCTEFSNITEEDSATDILEEIKRKFNNSYNLTYAVNNQGKEKFDDERKKSIINTRLSQN</sequence>
<accession>A0A0F9K6R8</accession>
<organism evidence="1">
    <name type="scientific">marine sediment metagenome</name>
    <dbReference type="NCBI Taxonomy" id="412755"/>
    <lineage>
        <taxon>unclassified sequences</taxon>
        <taxon>metagenomes</taxon>
        <taxon>ecological metagenomes</taxon>
    </lineage>
</organism>
<protein>
    <submittedName>
        <fullName evidence="1">Uncharacterized protein</fullName>
    </submittedName>
</protein>
<reference evidence="1" key="1">
    <citation type="journal article" date="2015" name="Nature">
        <title>Complex archaea that bridge the gap between prokaryotes and eukaryotes.</title>
        <authorList>
            <person name="Spang A."/>
            <person name="Saw J.H."/>
            <person name="Jorgensen S.L."/>
            <person name="Zaremba-Niedzwiedzka K."/>
            <person name="Martijn J."/>
            <person name="Lind A.E."/>
            <person name="van Eijk R."/>
            <person name="Schleper C."/>
            <person name="Guy L."/>
            <person name="Ettema T.J."/>
        </authorList>
    </citation>
    <scope>NUCLEOTIDE SEQUENCE</scope>
</reference>
<proteinExistence type="predicted"/>
<gene>
    <name evidence="1" type="ORF">LCGC14_1441690</name>
</gene>
<comment type="caution">
    <text evidence="1">The sequence shown here is derived from an EMBL/GenBank/DDBJ whole genome shotgun (WGS) entry which is preliminary data.</text>
</comment>
<name>A0A0F9K6R8_9ZZZZ</name>